<accession>A0A0G9FCB5</accession>
<dbReference type="RefSeq" id="WP_003643528.1">
    <property type="nucleotide sequence ID" value="NZ_AP018405.1"/>
</dbReference>
<evidence type="ECO:0000256" key="1">
    <source>
        <dbReference type="ARBA" id="ARBA00023015"/>
    </source>
</evidence>
<organism evidence="6 8">
    <name type="scientific">Lactiplantibacillus plantarum</name>
    <name type="common">Lactobacillus plantarum</name>
    <dbReference type="NCBI Taxonomy" id="1590"/>
    <lineage>
        <taxon>Bacteria</taxon>
        <taxon>Bacillati</taxon>
        <taxon>Bacillota</taxon>
        <taxon>Bacilli</taxon>
        <taxon>Lactobacillales</taxon>
        <taxon>Lactobacillaceae</taxon>
        <taxon>Lactiplantibacillus</taxon>
    </lineage>
</organism>
<dbReference type="InterPro" id="IPR023187">
    <property type="entry name" value="Tscrpt_reg_MarR-type_CS"/>
</dbReference>
<dbReference type="InterPro" id="IPR036390">
    <property type="entry name" value="WH_DNA-bd_sf"/>
</dbReference>
<dbReference type="SUPFAM" id="SSF46785">
    <property type="entry name" value="Winged helix' DNA-binding domain"/>
    <property type="match status" value="1"/>
</dbReference>
<dbReference type="AlphaFoldDB" id="A0A0G9FCB5"/>
<sequence length="167" mass="19762">MNEDMEFFNRFSHMYLHGFKNLSDMFAEPATEHGITLDEFYILYDIAEAKGKIRLMDIAESHGVTRSAISRLIGRLLRKDYLYQEAEDHDRRNKVLKLTPEGARIEHEVFTELIQRNREWRQSFSLAKQYQTLNLVEEFMDKFVNEDASKQTKKTTYADTDLKRAEA</sequence>
<gene>
    <name evidence="6" type="ORF">LPJSA22_03055</name>
    <name evidence="5" type="ORF">NAB2_2566</name>
</gene>
<evidence type="ECO:0000313" key="6">
    <source>
        <dbReference type="EMBL" id="ODO63034.1"/>
    </source>
</evidence>
<evidence type="ECO:0000313" key="5">
    <source>
        <dbReference type="EMBL" id="KZV01946.1"/>
    </source>
</evidence>
<evidence type="ECO:0000259" key="4">
    <source>
        <dbReference type="PROSITE" id="PS50995"/>
    </source>
</evidence>
<dbReference type="Proteomes" id="UP000076872">
    <property type="component" value="Unassembled WGS sequence"/>
</dbReference>
<feature type="domain" description="HTH marR-type" evidence="4">
    <location>
        <begin position="1"/>
        <end position="141"/>
    </location>
</feature>
<evidence type="ECO:0000256" key="2">
    <source>
        <dbReference type="ARBA" id="ARBA00023125"/>
    </source>
</evidence>
<evidence type="ECO:0000313" key="7">
    <source>
        <dbReference type="Proteomes" id="UP000076872"/>
    </source>
</evidence>
<dbReference type="InterPro" id="IPR039422">
    <property type="entry name" value="MarR/SlyA-like"/>
</dbReference>
<dbReference type="GO" id="GO:0006950">
    <property type="term" value="P:response to stress"/>
    <property type="evidence" value="ECO:0007669"/>
    <property type="project" value="TreeGrafter"/>
</dbReference>
<keyword evidence="1" id="KW-0805">Transcription regulation</keyword>
<dbReference type="Proteomes" id="UP000094892">
    <property type="component" value="Unassembled WGS sequence"/>
</dbReference>
<dbReference type="InterPro" id="IPR036388">
    <property type="entry name" value="WH-like_DNA-bd_sf"/>
</dbReference>
<dbReference type="GO" id="GO:0003677">
    <property type="term" value="F:DNA binding"/>
    <property type="evidence" value="ECO:0007669"/>
    <property type="project" value="UniProtKB-KW"/>
</dbReference>
<dbReference type="PROSITE" id="PS01117">
    <property type="entry name" value="HTH_MARR_1"/>
    <property type="match status" value="1"/>
</dbReference>
<dbReference type="GO" id="GO:0003700">
    <property type="term" value="F:DNA-binding transcription factor activity"/>
    <property type="evidence" value="ECO:0007669"/>
    <property type="project" value="InterPro"/>
</dbReference>
<proteinExistence type="predicted"/>
<evidence type="ECO:0000256" key="3">
    <source>
        <dbReference type="ARBA" id="ARBA00023163"/>
    </source>
</evidence>
<keyword evidence="2" id="KW-0238">DNA-binding</keyword>
<reference evidence="5 7" key="1">
    <citation type="submission" date="2016-03" db="EMBL/GenBank/DDBJ databases">
        <title>Comparative genomics of 54 Lactobacillus plantarum strains reveals genomic uncoupling from niche constraints.</title>
        <authorList>
            <person name="Martino M.E."/>
        </authorList>
    </citation>
    <scope>NUCLEOTIDE SEQUENCE [LARGE SCALE GENOMIC DNA]</scope>
    <source>
        <strain evidence="5 7">NAB2</strain>
    </source>
</reference>
<dbReference type="EMBL" id="LUXO01000033">
    <property type="protein sequence ID" value="KZV01946.1"/>
    <property type="molecule type" value="Genomic_DNA"/>
</dbReference>
<dbReference type="Gene3D" id="1.10.10.10">
    <property type="entry name" value="Winged helix-like DNA-binding domain superfamily/Winged helix DNA-binding domain"/>
    <property type="match status" value="1"/>
</dbReference>
<dbReference type="SMART" id="SM00347">
    <property type="entry name" value="HTH_MARR"/>
    <property type="match status" value="1"/>
</dbReference>
<protein>
    <submittedName>
        <fullName evidence="5">Transcriptional regulator MarRfamily</fullName>
    </submittedName>
</protein>
<dbReference type="PANTHER" id="PTHR33164">
    <property type="entry name" value="TRANSCRIPTIONAL REGULATOR, MARR FAMILY"/>
    <property type="match status" value="1"/>
</dbReference>
<dbReference type="Pfam" id="PF12802">
    <property type="entry name" value="MarR_2"/>
    <property type="match status" value="1"/>
</dbReference>
<comment type="caution">
    <text evidence="6">The sequence shown here is derived from an EMBL/GenBank/DDBJ whole genome shotgun (WGS) entry which is preliminary data.</text>
</comment>
<dbReference type="PROSITE" id="PS50995">
    <property type="entry name" value="HTH_MARR_2"/>
    <property type="match status" value="1"/>
</dbReference>
<dbReference type="PANTHER" id="PTHR33164:SF94">
    <property type="entry name" value="TRANSCRIPTIONAL REGULATORY PROTEIN-RELATED"/>
    <property type="match status" value="1"/>
</dbReference>
<dbReference type="GeneID" id="77216470"/>
<reference evidence="6 8" key="2">
    <citation type="submission" date="2016-08" db="EMBL/GenBank/DDBJ databases">
        <title>Genome sequencing of Lactobacillus plantarum JSA22, isolated from fermented soybean paste.</title>
        <authorList>
            <person name="Choi H.S."/>
        </authorList>
    </citation>
    <scope>NUCLEOTIDE SEQUENCE [LARGE SCALE GENOMIC DNA]</scope>
    <source>
        <strain evidence="6 8">JSA22</strain>
    </source>
</reference>
<dbReference type="EMBL" id="MCOL01000001">
    <property type="protein sequence ID" value="ODO63034.1"/>
    <property type="molecule type" value="Genomic_DNA"/>
</dbReference>
<keyword evidence="3" id="KW-0804">Transcription</keyword>
<name>A0A0G9FCB5_LACPN</name>
<dbReference type="PATRIC" id="fig|1590.142.peg.3020"/>
<evidence type="ECO:0000313" key="8">
    <source>
        <dbReference type="Proteomes" id="UP000094892"/>
    </source>
</evidence>
<dbReference type="InterPro" id="IPR000835">
    <property type="entry name" value="HTH_MarR-typ"/>
</dbReference>